<comment type="caution">
    <text evidence="1">The sequence shown here is derived from an EMBL/GenBank/DDBJ whole genome shotgun (WGS) entry which is preliminary data.</text>
</comment>
<protein>
    <recommendedName>
        <fullName evidence="3">Lipoprotein</fullName>
    </recommendedName>
</protein>
<accession>A0A6V6YS17</accession>
<proteinExistence type="predicted"/>
<reference evidence="1 2" key="1">
    <citation type="submission" date="2020-06" db="EMBL/GenBank/DDBJ databases">
        <authorList>
            <person name="Criscuolo A."/>
        </authorList>
    </citation>
    <scope>NUCLEOTIDE SEQUENCE [LARGE SCALE GENOMIC DNA]</scope>
    <source>
        <strain evidence="2">CIP 110025</strain>
    </source>
</reference>
<dbReference type="AlphaFoldDB" id="A0A6V6YS17"/>
<evidence type="ECO:0000313" key="1">
    <source>
        <dbReference type="EMBL" id="CAD0002260.1"/>
    </source>
</evidence>
<sequence>MKKYLIILSIFFVSCSTIKIEEQIVQDFIKEKNLNRTQNTDASYLIEEAGSNENVLEYYKIAYLDRDSIFHNRRIDSSPRNLKVWPINIAEIEELKSIYKNDTLGYHWKLKNFNSLDIPIIKRKEFDSKIANQSFSLNTSGNVISKPIISENKMYALLYYYSFVPMASIDKKICLVKKAKDKWVVIAEFYDPNVFN</sequence>
<name>A0A6V6YS17_9FLAO</name>
<dbReference type="PROSITE" id="PS51257">
    <property type="entry name" value="PROKAR_LIPOPROTEIN"/>
    <property type="match status" value="1"/>
</dbReference>
<keyword evidence="2" id="KW-1185">Reference proteome</keyword>
<evidence type="ECO:0000313" key="2">
    <source>
        <dbReference type="Proteomes" id="UP000556700"/>
    </source>
</evidence>
<dbReference type="EMBL" id="CAIJDO010000086">
    <property type="protein sequence ID" value="CAD0002260.1"/>
    <property type="molecule type" value="Genomic_DNA"/>
</dbReference>
<dbReference type="Proteomes" id="UP000556700">
    <property type="component" value="Unassembled WGS sequence"/>
</dbReference>
<dbReference type="RefSeq" id="WP_031453995.1">
    <property type="nucleotide sequence ID" value="NZ_CAIJDO010000086.1"/>
</dbReference>
<gene>
    <name evidence="1" type="ORF">FLACHUCJ7_00912</name>
</gene>
<organism evidence="1 2">
    <name type="scientific">Flavobacterium chungangense</name>
    <dbReference type="NCBI Taxonomy" id="554283"/>
    <lineage>
        <taxon>Bacteria</taxon>
        <taxon>Pseudomonadati</taxon>
        <taxon>Bacteroidota</taxon>
        <taxon>Flavobacteriia</taxon>
        <taxon>Flavobacteriales</taxon>
        <taxon>Flavobacteriaceae</taxon>
        <taxon>Flavobacterium</taxon>
    </lineage>
</organism>
<evidence type="ECO:0008006" key="3">
    <source>
        <dbReference type="Google" id="ProtNLM"/>
    </source>
</evidence>